<dbReference type="InterPro" id="IPR002059">
    <property type="entry name" value="CSP_DNA-bd"/>
</dbReference>
<dbReference type="InterPro" id="IPR012340">
    <property type="entry name" value="NA-bd_OB-fold"/>
</dbReference>
<evidence type="ECO:0000313" key="5">
    <source>
        <dbReference type="EMBL" id="PIM53914.1"/>
    </source>
</evidence>
<evidence type="ECO:0000256" key="3">
    <source>
        <dbReference type="SAM" id="Phobius"/>
    </source>
</evidence>
<feature type="transmembrane region" description="Helical" evidence="3">
    <location>
        <begin position="214"/>
        <end position="238"/>
    </location>
</feature>
<keyword evidence="6" id="KW-1185">Reference proteome</keyword>
<dbReference type="OrthoDB" id="72963at2"/>
<feature type="domain" description="CSD" evidence="4">
    <location>
        <begin position="2"/>
        <end position="67"/>
    </location>
</feature>
<dbReference type="Pfam" id="PF06961">
    <property type="entry name" value="DUF1294"/>
    <property type="match status" value="1"/>
</dbReference>
<keyword evidence="1" id="KW-0597">Phosphoprotein</keyword>
<dbReference type="CDD" id="cd04458">
    <property type="entry name" value="CSP_CDS"/>
    <property type="match status" value="1"/>
</dbReference>
<protein>
    <recommendedName>
        <fullName evidence="4">CSD domain-containing protein</fullName>
    </recommendedName>
</protein>
<keyword evidence="3" id="KW-1133">Transmembrane helix</keyword>
<dbReference type="PROSITE" id="PS51857">
    <property type="entry name" value="CSD_2"/>
    <property type="match status" value="1"/>
</dbReference>
<feature type="region of interest" description="Disordered" evidence="2">
    <location>
        <begin position="68"/>
        <end position="92"/>
    </location>
</feature>
<dbReference type="InterPro" id="IPR052069">
    <property type="entry name" value="Ca-reg_mRNA-binding_domain"/>
</dbReference>
<keyword evidence="3" id="KW-0472">Membrane</keyword>
<dbReference type="Proteomes" id="UP000231501">
    <property type="component" value="Unassembled WGS sequence"/>
</dbReference>
<feature type="transmembrane region" description="Helical" evidence="3">
    <location>
        <begin position="124"/>
        <end position="143"/>
    </location>
</feature>
<keyword evidence="3" id="KW-0812">Transmembrane</keyword>
<evidence type="ECO:0000256" key="1">
    <source>
        <dbReference type="ARBA" id="ARBA00022553"/>
    </source>
</evidence>
<reference evidence="5 6" key="1">
    <citation type="submission" date="2017-11" db="EMBL/GenBank/DDBJ databases">
        <title>Draft genome sequence of Mitsuaria sp. HWN-4.</title>
        <authorList>
            <person name="Gundlapally S.R."/>
        </authorList>
    </citation>
    <scope>NUCLEOTIDE SEQUENCE [LARGE SCALE GENOMIC DNA]</scope>
    <source>
        <strain evidence="5 6">HWN-4</strain>
    </source>
</reference>
<dbReference type="PANTHER" id="PTHR12962:SF1">
    <property type="entry name" value="COLD SHOCK DOMAIN-CONTAINING PROTEIN CG9705"/>
    <property type="match status" value="1"/>
</dbReference>
<dbReference type="InterPro" id="IPR010718">
    <property type="entry name" value="DUF1294"/>
</dbReference>
<dbReference type="PANTHER" id="PTHR12962">
    <property type="entry name" value="CALCIUM-REGULATED HEAT STABLE PROTEIN CRHSP-24-RELATED"/>
    <property type="match status" value="1"/>
</dbReference>
<comment type="caution">
    <text evidence="5">The sequence shown here is derived from an EMBL/GenBank/DDBJ whole genome shotgun (WGS) entry which is preliminary data.</text>
</comment>
<dbReference type="GO" id="GO:0003730">
    <property type="term" value="F:mRNA 3'-UTR binding"/>
    <property type="evidence" value="ECO:0007669"/>
    <property type="project" value="TreeGrafter"/>
</dbReference>
<evidence type="ECO:0000256" key="2">
    <source>
        <dbReference type="SAM" id="MobiDB-lite"/>
    </source>
</evidence>
<sequence>MRVEGRIVQWDDAKGYGFIAPSDGGPKRFAHISAFGMRARRPFVGERVSYEPGADAQGKPRALKVKSLEPKPAPAGPAPAAGTGRSSASAANATRAGGRFRAASTSRAASASSSSSSSSADTGASLWLVPGFATLVLLTHLAWPLPRGLWGVYVAMSFATFIVYALDKRAARLGQWRVKESTLHALALLCGWPGALLAQHLLRHKSAKLGFRRVFWLSVALNILAFVCLFTPLLSPLFSGLSDHWGTRAAGDLV</sequence>
<feature type="compositionally biased region" description="Low complexity" evidence="2">
    <location>
        <begin position="78"/>
        <end position="92"/>
    </location>
</feature>
<dbReference type="InterPro" id="IPR011129">
    <property type="entry name" value="CSD"/>
</dbReference>
<feature type="transmembrane region" description="Helical" evidence="3">
    <location>
        <begin position="149"/>
        <end position="166"/>
    </location>
</feature>
<dbReference type="GO" id="GO:0005829">
    <property type="term" value="C:cytosol"/>
    <property type="evidence" value="ECO:0007669"/>
    <property type="project" value="UniProtKB-ARBA"/>
</dbReference>
<proteinExistence type="predicted"/>
<dbReference type="GO" id="GO:0043488">
    <property type="term" value="P:regulation of mRNA stability"/>
    <property type="evidence" value="ECO:0007669"/>
    <property type="project" value="TreeGrafter"/>
</dbReference>
<dbReference type="Pfam" id="PF00313">
    <property type="entry name" value="CSD"/>
    <property type="match status" value="1"/>
</dbReference>
<dbReference type="RefSeq" id="WP_099860808.1">
    <property type="nucleotide sequence ID" value="NZ_PEOG01000015.1"/>
</dbReference>
<name>A0A2G9CE48_9BURK</name>
<accession>A0A2G9CE48</accession>
<evidence type="ECO:0000259" key="4">
    <source>
        <dbReference type="PROSITE" id="PS51857"/>
    </source>
</evidence>
<dbReference type="SMART" id="SM00357">
    <property type="entry name" value="CSP"/>
    <property type="match status" value="1"/>
</dbReference>
<dbReference type="EMBL" id="PEOG01000015">
    <property type="protein sequence ID" value="PIM53914.1"/>
    <property type="molecule type" value="Genomic_DNA"/>
</dbReference>
<organism evidence="5 6">
    <name type="scientific">Roseateles chitinivorans</name>
    <dbReference type="NCBI Taxonomy" id="2917965"/>
    <lineage>
        <taxon>Bacteria</taxon>
        <taxon>Pseudomonadati</taxon>
        <taxon>Pseudomonadota</taxon>
        <taxon>Betaproteobacteria</taxon>
        <taxon>Burkholderiales</taxon>
        <taxon>Sphaerotilaceae</taxon>
        <taxon>Roseateles</taxon>
    </lineage>
</organism>
<gene>
    <name evidence="5" type="ORF">CS062_07240</name>
</gene>
<evidence type="ECO:0000313" key="6">
    <source>
        <dbReference type="Proteomes" id="UP000231501"/>
    </source>
</evidence>
<dbReference type="Gene3D" id="2.40.50.140">
    <property type="entry name" value="Nucleic acid-binding proteins"/>
    <property type="match status" value="1"/>
</dbReference>
<dbReference type="AlphaFoldDB" id="A0A2G9CE48"/>
<dbReference type="SUPFAM" id="SSF50249">
    <property type="entry name" value="Nucleic acid-binding proteins"/>
    <property type="match status" value="1"/>
</dbReference>